<dbReference type="EMBL" id="VNHO01000007">
    <property type="protein sequence ID" value="TYP56741.1"/>
    <property type="molecule type" value="Genomic_DNA"/>
</dbReference>
<protein>
    <submittedName>
        <fullName evidence="1">Uncharacterized protein</fullName>
    </submittedName>
</protein>
<organism evidence="1 2">
    <name type="scientific">Thermosediminibacter litoriperuensis</name>
    <dbReference type="NCBI Taxonomy" id="291989"/>
    <lineage>
        <taxon>Bacteria</taxon>
        <taxon>Bacillati</taxon>
        <taxon>Bacillota</taxon>
        <taxon>Clostridia</taxon>
        <taxon>Thermosediminibacterales</taxon>
        <taxon>Thermosediminibacteraceae</taxon>
        <taxon>Thermosediminibacter</taxon>
    </lineage>
</organism>
<dbReference type="Proteomes" id="UP000322294">
    <property type="component" value="Unassembled WGS sequence"/>
</dbReference>
<reference evidence="1 2" key="1">
    <citation type="submission" date="2019-07" db="EMBL/GenBank/DDBJ databases">
        <title>Genomic Encyclopedia of Type Strains, Phase I: the one thousand microbial genomes (KMG-I) project.</title>
        <authorList>
            <person name="Kyrpides N."/>
        </authorList>
    </citation>
    <scope>NUCLEOTIDE SEQUENCE [LARGE SCALE GENOMIC DNA]</scope>
    <source>
        <strain evidence="1 2">DSM 16647</strain>
    </source>
</reference>
<evidence type="ECO:0000313" key="2">
    <source>
        <dbReference type="Proteomes" id="UP000322294"/>
    </source>
</evidence>
<accession>A0A5S5AWJ9</accession>
<sequence>MGKPENEEDFVLYTVDDDIKVYIDKKILEALDSGERVLKFVIPEYGWHYLTLIEVP</sequence>
<gene>
    <name evidence="1" type="ORF">LZ11_00796</name>
</gene>
<comment type="caution">
    <text evidence="1">The sequence shown here is derived from an EMBL/GenBank/DDBJ whole genome shotgun (WGS) entry which is preliminary data.</text>
</comment>
<evidence type="ECO:0000313" key="1">
    <source>
        <dbReference type="EMBL" id="TYP56741.1"/>
    </source>
</evidence>
<keyword evidence="2" id="KW-1185">Reference proteome</keyword>
<proteinExistence type="predicted"/>
<name>A0A5S5AWJ9_9FIRM</name>
<dbReference type="AlphaFoldDB" id="A0A5S5AWJ9"/>
<dbReference type="RefSeq" id="WP_170240281.1">
    <property type="nucleotide sequence ID" value="NZ_VNHO01000007.1"/>
</dbReference>